<dbReference type="PANTHER" id="PTHR43611">
    <property type="entry name" value="ALPHA-D-GLUCOSE 1-PHOSPHATE PHOSPHATASE"/>
    <property type="match status" value="1"/>
</dbReference>
<dbReference type="AlphaFoldDB" id="A0A7T7XJH5"/>
<dbReference type="PANTHER" id="PTHR43611:SF3">
    <property type="entry name" value="FLAVIN MONONUCLEOTIDE HYDROLASE 1, CHLOROPLATIC"/>
    <property type="match status" value="1"/>
</dbReference>
<dbReference type="KEGG" id="bhc:JFL75_11125"/>
<reference evidence="1" key="1">
    <citation type="submission" date="2021-01" db="EMBL/GenBank/DDBJ databases">
        <title>Description of Breznakiella homolactica.</title>
        <authorList>
            <person name="Song Y."/>
            <person name="Brune A."/>
        </authorList>
    </citation>
    <scope>NUCLEOTIDE SEQUENCE</scope>
    <source>
        <strain evidence="1">RmG30</strain>
    </source>
</reference>
<protein>
    <submittedName>
        <fullName evidence="1">HAD family phosphatase</fullName>
    </submittedName>
</protein>
<name>A0A7T7XJH5_9SPIR</name>
<organism evidence="1 2">
    <name type="scientific">Breznakiella homolactica</name>
    <dbReference type="NCBI Taxonomy" id="2798577"/>
    <lineage>
        <taxon>Bacteria</taxon>
        <taxon>Pseudomonadati</taxon>
        <taxon>Spirochaetota</taxon>
        <taxon>Spirochaetia</taxon>
        <taxon>Spirochaetales</taxon>
        <taxon>Breznakiellaceae</taxon>
        <taxon>Breznakiella</taxon>
    </lineage>
</organism>
<evidence type="ECO:0000313" key="2">
    <source>
        <dbReference type="Proteomes" id="UP000595917"/>
    </source>
</evidence>
<dbReference type="CDD" id="cd02603">
    <property type="entry name" value="HAD_sEH-N_like"/>
    <property type="match status" value="1"/>
</dbReference>
<dbReference type="Gene3D" id="1.10.150.240">
    <property type="entry name" value="Putative phosphatase, domain 2"/>
    <property type="match status" value="1"/>
</dbReference>
<dbReference type="Gene3D" id="3.40.50.1000">
    <property type="entry name" value="HAD superfamily/HAD-like"/>
    <property type="match status" value="1"/>
</dbReference>
<dbReference type="InterPro" id="IPR023214">
    <property type="entry name" value="HAD_sf"/>
</dbReference>
<dbReference type="RefSeq" id="WP_215624816.1">
    <property type="nucleotide sequence ID" value="NZ_CP067089.2"/>
</dbReference>
<dbReference type="SUPFAM" id="SSF56784">
    <property type="entry name" value="HAD-like"/>
    <property type="match status" value="1"/>
</dbReference>
<accession>A0A7T7XJH5</accession>
<dbReference type="EMBL" id="CP067089">
    <property type="protein sequence ID" value="QQO07511.1"/>
    <property type="molecule type" value="Genomic_DNA"/>
</dbReference>
<gene>
    <name evidence="1" type="ORF">JFL75_11125</name>
</gene>
<dbReference type="Proteomes" id="UP000595917">
    <property type="component" value="Chromosome"/>
</dbReference>
<dbReference type="NCBIfam" id="TIGR01509">
    <property type="entry name" value="HAD-SF-IA-v3"/>
    <property type="match status" value="1"/>
</dbReference>
<evidence type="ECO:0000313" key="1">
    <source>
        <dbReference type="EMBL" id="QQO07511.1"/>
    </source>
</evidence>
<keyword evidence="2" id="KW-1185">Reference proteome</keyword>
<sequence>MIKLCIFDMGGVMIRDFQIGPRLIPYLGYTGTGMKDIDPKLQEALGRHGRGCINEKEFWEEYTKITGRNPPENSGRLLGKFFTPVMDDPTVRVVQELKDSGMRVVAGTNVIDAHYEIHMELGQYAIFDKVYASNHIGISKPDPEFYSYIVSAEGVQPGESFFTDDIQENVDAAAELGLAAFLYTDAQSLRSQLVSAGALR</sequence>
<dbReference type="Pfam" id="PF00702">
    <property type="entry name" value="Hydrolase"/>
    <property type="match status" value="1"/>
</dbReference>
<proteinExistence type="predicted"/>
<dbReference type="InterPro" id="IPR023198">
    <property type="entry name" value="PGP-like_dom2"/>
</dbReference>
<dbReference type="InterPro" id="IPR006439">
    <property type="entry name" value="HAD-SF_hydro_IA"/>
</dbReference>
<dbReference type="InterPro" id="IPR036412">
    <property type="entry name" value="HAD-like_sf"/>
</dbReference>